<dbReference type="Pfam" id="PF00871">
    <property type="entry name" value="Acetate_kinase"/>
    <property type="match status" value="1"/>
</dbReference>
<dbReference type="PANTHER" id="PTHR21060:SF21">
    <property type="entry name" value="ACETATE KINASE"/>
    <property type="match status" value="1"/>
</dbReference>
<feature type="active site" description="Proton donor/acceptor" evidence="8">
    <location>
        <position position="153"/>
    </location>
</feature>
<feature type="binding site" evidence="8">
    <location>
        <position position="10"/>
    </location>
    <ligand>
        <name>Mg(2+)</name>
        <dbReference type="ChEBI" id="CHEBI:18420"/>
    </ligand>
</feature>
<keyword evidence="12" id="KW-1185">Reference proteome</keyword>
<keyword evidence="2 8" id="KW-0808">Transferase</keyword>
<feature type="binding site" evidence="8">
    <location>
        <begin position="331"/>
        <end position="335"/>
    </location>
    <ligand>
        <name>ATP</name>
        <dbReference type="ChEBI" id="CHEBI:30616"/>
    </ligand>
</feature>
<dbReference type="HAMAP" id="MF_00020">
    <property type="entry name" value="Acetate_kinase"/>
    <property type="match status" value="1"/>
</dbReference>
<evidence type="ECO:0000256" key="6">
    <source>
        <dbReference type="ARBA" id="ARBA00022840"/>
    </source>
</evidence>
<comment type="subcellular location">
    <subcellularLocation>
        <location evidence="8">Cytoplasm</location>
    </subcellularLocation>
</comment>
<comment type="similarity">
    <text evidence="8 9">Belongs to the acetokinase family.</text>
</comment>
<sequence length="409" mass="43657">MSETLLVTFNAGSSSLRCGVFRLADDGPHPIRSFHIRGLPDGMALTERDPATGTQHETDLGAPESADDAHPEALTHMLARLDDLSGIGRIAAFSHRIVHGGADHAAPVLVDDGVLAGLEKLEPLAPSHQSHNLRPIRRLKEHFPDIPQIACFDTAFHRTQPRHAQIFGLPRALSDDGILRYGFHGLSYDYIAGALRRSYPDLAAKRVIVAQLGRGVSMCAMRNGQSIATTMGLTALDGVPMGQRSGALDPGVVLHLIMDRGYSPEAVRDLLYERSGLLGVSGISGEMNDLLASDRPEAAEAVDFFVYRCGRSFGSLAAALGGVDAVVLTGGMGEHIPALRARLVGELAWLGAELDEAANRAGGPCLTTPSSRFPVLVLATDEEQVLARAAQKVLAAGAARDGRDERRRR</sequence>
<evidence type="ECO:0000256" key="3">
    <source>
        <dbReference type="ARBA" id="ARBA00022723"/>
    </source>
</evidence>
<feature type="site" description="Transition state stabilizer" evidence="8">
    <location>
        <position position="244"/>
    </location>
</feature>
<dbReference type="PRINTS" id="PR00471">
    <property type="entry name" value="ACETATEKNASE"/>
</dbReference>
<dbReference type="Gene3D" id="3.30.420.40">
    <property type="match status" value="2"/>
</dbReference>
<dbReference type="PANTHER" id="PTHR21060">
    <property type="entry name" value="ACETATE KINASE"/>
    <property type="match status" value="1"/>
</dbReference>
<evidence type="ECO:0000256" key="1">
    <source>
        <dbReference type="ARBA" id="ARBA00022490"/>
    </source>
</evidence>
<feature type="binding site" evidence="8">
    <location>
        <position position="382"/>
    </location>
    <ligand>
        <name>Mg(2+)</name>
        <dbReference type="ChEBI" id="CHEBI:18420"/>
    </ligand>
</feature>
<evidence type="ECO:0000313" key="12">
    <source>
        <dbReference type="Proteomes" id="UP000322080"/>
    </source>
</evidence>
<keyword evidence="7 8" id="KW-0460">Magnesium</keyword>
<dbReference type="InterPro" id="IPR004372">
    <property type="entry name" value="Ac/propionate_kinase"/>
</dbReference>
<comment type="caution">
    <text evidence="8">Lacks conserved residue(s) required for the propagation of feature annotation.</text>
</comment>
<evidence type="ECO:0000313" key="11">
    <source>
        <dbReference type="EMBL" id="TYB81331.1"/>
    </source>
</evidence>
<keyword evidence="5 8" id="KW-0418">Kinase</keyword>
<reference evidence="11 12" key="1">
    <citation type="submission" date="2019-08" db="EMBL/GenBank/DDBJ databases">
        <title>Identification of a novel species of the genus Boseongicola.</title>
        <authorList>
            <person name="Zhang X.-Q."/>
        </authorList>
    </citation>
    <scope>NUCLEOTIDE SEQUENCE [LARGE SCALE GENOMIC DNA]</scope>
    <source>
        <strain evidence="11 12">HY14</strain>
    </source>
</reference>
<dbReference type="EMBL" id="VSIY01000006">
    <property type="protein sequence ID" value="TYB81331.1"/>
    <property type="molecule type" value="Genomic_DNA"/>
</dbReference>
<dbReference type="PIRSF" id="PIRSF000722">
    <property type="entry name" value="Acetate_prop_kin"/>
    <property type="match status" value="1"/>
</dbReference>
<dbReference type="InterPro" id="IPR043129">
    <property type="entry name" value="ATPase_NBD"/>
</dbReference>
<dbReference type="RefSeq" id="WP_148377725.1">
    <property type="nucleotide sequence ID" value="NZ_VSIY01000006.1"/>
</dbReference>
<evidence type="ECO:0000256" key="7">
    <source>
        <dbReference type="ARBA" id="ARBA00022842"/>
    </source>
</evidence>
<comment type="cofactor">
    <cofactor evidence="8">
        <name>Mg(2+)</name>
        <dbReference type="ChEBI" id="CHEBI:18420"/>
    </cofactor>
    <cofactor evidence="8">
        <name>Mn(2+)</name>
        <dbReference type="ChEBI" id="CHEBI:29035"/>
    </cofactor>
    <text evidence="8">Mg(2+). Can also accept Mn(2+).</text>
</comment>
<dbReference type="GO" id="GO:0000287">
    <property type="term" value="F:magnesium ion binding"/>
    <property type="evidence" value="ECO:0007669"/>
    <property type="project" value="UniProtKB-UniRule"/>
</dbReference>
<dbReference type="EC" id="2.7.2.1" evidence="8"/>
<name>A0A5D0RKH4_9RHOB</name>
<dbReference type="SUPFAM" id="SSF53067">
    <property type="entry name" value="Actin-like ATPase domain"/>
    <property type="match status" value="2"/>
</dbReference>
<keyword evidence="1 8" id="KW-0963">Cytoplasm</keyword>
<dbReference type="GO" id="GO:0006083">
    <property type="term" value="P:acetate metabolic process"/>
    <property type="evidence" value="ECO:0007669"/>
    <property type="project" value="TreeGrafter"/>
</dbReference>
<dbReference type="GO" id="GO:0006085">
    <property type="term" value="P:acetyl-CoA biosynthetic process"/>
    <property type="evidence" value="ECO:0007669"/>
    <property type="project" value="UniProtKB-UniRule"/>
</dbReference>
<keyword evidence="4 8" id="KW-0547">Nucleotide-binding</keyword>
<evidence type="ECO:0000256" key="4">
    <source>
        <dbReference type="ARBA" id="ARBA00022741"/>
    </source>
</evidence>
<keyword evidence="6 8" id="KW-0067">ATP-binding</keyword>
<gene>
    <name evidence="8" type="primary">ackA</name>
    <name evidence="11" type="ORF">FVF75_09425</name>
</gene>
<dbReference type="InterPro" id="IPR000890">
    <property type="entry name" value="Aliphatic_acid_kin_short-chain"/>
</dbReference>
<dbReference type="AlphaFoldDB" id="A0A5D0RKH4"/>
<evidence type="ECO:0000256" key="10">
    <source>
        <dbReference type="SAM" id="MobiDB-lite"/>
    </source>
</evidence>
<feature type="binding site" evidence="8">
    <location>
        <position position="96"/>
    </location>
    <ligand>
        <name>substrate</name>
    </ligand>
</feature>
<dbReference type="Proteomes" id="UP000322080">
    <property type="component" value="Unassembled WGS sequence"/>
</dbReference>
<organism evidence="11 12">
    <name type="scientific">Maritimibacter fusiformis</name>
    <dbReference type="NCBI Taxonomy" id="2603819"/>
    <lineage>
        <taxon>Bacteria</taxon>
        <taxon>Pseudomonadati</taxon>
        <taxon>Pseudomonadota</taxon>
        <taxon>Alphaproteobacteria</taxon>
        <taxon>Rhodobacterales</taxon>
        <taxon>Roseobacteraceae</taxon>
        <taxon>Maritimibacter</taxon>
    </lineage>
</organism>
<dbReference type="GO" id="GO:0005524">
    <property type="term" value="F:ATP binding"/>
    <property type="evidence" value="ECO:0007669"/>
    <property type="project" value="UniProtKB-KW"/>
</dbReference>
<dbReference type="UniPathway" id="UPA00340">
    <property type="reaction ID" value="UER00458"/>
</dbReference>
<proteinExistence type="inferred from homology"/>
<evidence type="ECO:0000256" key="9">
    <source>
        <dbReference type="RuleBase" id="RU003835"/>
    </source>
</evidence>
<protein>
    <recommendedName>
        <fullName evidence="8">Acetate kinase</fullName>
        <ecNumber evidence="8">2.7.2.1</ecNumber>
    </recommendedName>
    <alternativeName>
        <fullName evidence="8">Acetokinase</fullName>
    </alternativeName>
</protein>
<comment type="subunit">
    <text evidence="8">Homodimer.</text>
</comment>
<keyword evidence="3 8" id="KW-0479">Metal-binding</keyword>
<dbReference type="GO" id="GO:0008776">
    <property type="term" value="F:acetate kinase activity"/>
    <property type="evidence" value="ECO:0007669"/>
    <property type="project" value="UniProtKB-UniRule"/>
</dbReference>
<comment type="function">
    <text evidence="8">Catalyzes the formation of acetyl phosphate from acetate and ATP. Can also catalyze the reverse reaction.</text>
</comment>
<accession>A0A5D0RKH4</accession>
<evidence type="ECO:0000256" key="5">
    <source>
        <dbReference type="ARBA" id="ARBA00022777"/>
    </source>
</evidence>
<evidence type="ECO:0000256" key="2">
    <source>
        <dbReference type="ARBA" id="ARBA00022679"/>
    </source>
</evidence>
<comment type="catalytic activity">
    <reaction evidence="8">
        <text>acetate + ATP = acetyl phosphate + ADP</text>
        <dbReference type="Rhea" id="RHEA:11352"/>
        <dbReference type="ChEBI" id="CHEBI:22191"/>
        <dbReference type="ChEBI" id="CHEBI:30089"/>
        <dbReference type="ChEBI" id="CHEBI:30616"/>
        <dbReference type="ChEBI" id="CHEBI:456216"/>
        <dbReference type="EC" id="2.7.2.1"/>
    </reaction>
</comment>
<evidence type="ECO:0000256" key="8">
    <source>
        <dbReference type="HAMAP-Rule" id="MF_00020"/>
    </source>
</evidence>
<feature type="region of interest" description="Disordered" evidence="10">
    <location>
        <begin position="42"/>
        <end position="68"/>
    </location>
</feature>
<comment type="pathway">
    <text evidence="8">Metabolic intermediate biosynthesis; acetyl-CoA biosynthesis; acetyl-CoA from acetate: step 1/2.</text>
</comment>
<comment type="caution">
    <text evidence="11">The sequence shown here is derived from an EMBL/GenBank/DDBJ whole genome shotgun (WGS) entry which is preliminary data.</text>
</comment>
<feature type="site" description="Transition state stabilizer" evidence="8">
    <location>
        <position position="184"/>
    </location>
</feature>
<dbReference type="GO" id="GO:0005829">
    <property type="term" value="C:cytosol"/>
    <property type="evidence" value="ECO:0007669"/>
    <property type="project" value="TreeGrafter"/>
</dbReference>